<dbReference type="Gene3D" id="3.40.720.10">
    <property type="entry name" value="Alkaline Phosphatase, subunit A"/>
    <property type="match status" value="1"/>
</dbReference>
<keyword evidence="2" id="KW-0479">Metal-binding</keyword>
<gene>
    <name evidence="6" type="ORF">SAMN03080602_00827</name>
</gene>
<proteinExistence type="inferred from homology"/>
<dbReference type="Proteomes" id="UP000193420">
    <property type="component" value="Unassembled WGS sequence"/>
</dbReference>
<dbReference type="STRING" id="188872.SAMN03080602_00827"/>
<dbReference type="CDD" id="cd16025">
    <property type="entry name" value="PAS_like"/>
    <property type="match status" value="1"/>
</dbReference>
<comment type="similarity">
    <text evidence="1">Belongs to the sulfatase family.</text>
</comment>
<evidence type="ECO:0000313" key="7">
    <source>
        <dbReference type="Proteomes" id="UP000193420"/>
    </source>
</evidence>
<evidence type="ECO:0000256" key="2">
    <source>
        <dbReference type="ARBA" id="ARBA00022723"/>
    </source>
</evidence>
<dbReference type="PANTHER" id="PTHR42693">
    <property type="entry name" value="ARYLSULFATASE FAMILY MEMBER"/>
    <property type="match status" value="1"/>
</dbReference>
<dbReference type="PROSITE" id="PS00149">
    <property type="entry name" value="SULFATASE_2"/>
    <property type="match status" value="1"/>
</dbReference>
<dbReference type="InterPro" id="IPR017850">
    <property type="entry name" value="Alkaline_phosphatase_core_sf"/>
</dbReference>
<dbReference type="EMBL" id="FXAO01000001">
    <property type="protein sequence ID" value="SMG13927.1"/>
    <property type="molecule type" value="Genomic_DNA"/>
</dbReference>
<dbReference type="FunFam" id="3.40.720.10:FF:000047">
    <property type="entry name" value="Arylsulfatase"/>
    <property type="match status" value="1"/>
</dbReference>
<evidence type="ECO:0000313" key="6">
    <source>
        <dbReference type="EMBL" id="SMG13927.1"/>
    </source>
</evidence>
<feature type="domain" description="Sulfatase N-terminal" evidence="5">
    <location>
        <begin position="30"/>
        <end position="440"/>
    </location>
</feature>
<dbReference type="Gene3D" id="3.30.1120.10">
    <property type="match status" value="1"/>
</dbReference>
<dbReference type="InterPro" id="IPR000917">
    <property type="entry name" value="Sulfatase_N"/>
</dbReference>
<name>A0A1X7IGK7_9FLAO</name>
<dbReference type="PANTHER" id="PTHR42693:SF53">
    <property type="entry name" value="ENDO-4-O-SULFATASE"/>
    <property type="match status" value="1"/>
</dbReference>
<organism evidence="6 7">
    <name type="scientific">Arenibacter troitsensis</name>
    <dbReference type="NCBI Taxonomy" id="188872"/>
    <lineage>
        <taxon>Bacteria</taxon>
        <taxon>Pseudomonadati</taxon>
        <taxon>Bacteroidota</taxon>
        <taxon>Flavobacteriia</taxon>
        <taxon>Flavobacteriales</taxon>
        <taxon>Flavobacteriaceae</taxon>
        <taxon>Arenibacter</taxon>
    </lineage>
</organism>
<evidence type="ECO:0000256" key="1">
    <source>
        <dbReference type="ARBA" id="ARBA00008779"/>
    </source>
</evidence>
<dbReference type="GO" id="GO:0004065">
    <property type="term" value="F:arylsulfatase activity"/>
    <property type="evidence" value="ECO:0007669"/>
    <property type="project" value="TreeGrafter"/>
</dbReference>
<dbReference type="RefSeq" id="WP_085496380.1">
    <property type="nucleotide sequence ID" value="NZ_FXAO01000001.1"/>
</dbReference>
<dbReference type="InterPro" id="IPR024607">
    <property type="entry name" value="Sulfatase_CS"/>
</dbReference>
<keyword evidence="4" id="KW-0106">Calcium</keyword>
<dbReference type="SUPFAM" id="SSF53649">
    <property type="entry name" value="Alkaline phosphatase-like"/>
    <property type="match status" value="1"/>
</dbReference>
<evidence type="ECO:0000259" key="5">
    <source>
        <dbReference type="Pfam" id="PF00884"/>
    </source>
</evidence>
<reference evidence="7" key="1">
    <citation type="submission" date="2017-04" db="EMBL/GenBank/DDBJ databases">
        <authorList>
            <person name="Varghese N."/>
            <person name="Submissions S."/>
        </authorList>
    </citation>
    <scope>NUCLEOTIDE SEQUENCE [LARGE SCALE GENOMIC DNA]</scope>
    <source>
        <strain evidence="7">DSM 19835</strain>
    </source>
</reference>
<sequence length="584" mass="66432">MIKKFITLVALSLALSACKSRTEAEKEVRPNIIVIMADDMGFSDLSSYGGEIDTPNIDDLANNGLRFTQFYNAGRCVPSRASLLTGLYAHKTGLGYMTAQDYGKPGYRADLNNECVTIAEVLKQAGYKTYMAGKWHLNHNFKPDESKHNWPLQRGFDQFYGTLIAAGSYWDPLTLVEGNSYVEPYNDFYYTEAITKKSIEYISSNDADKPFFLYMAYTAPHWPLHARKEAIAKHKGKFEKGWDILRKERYRSLVNQGIIDPLWKLPVIDEQNVAWDKAEHKLWEQSRMEAYAGSIEHLDQGVGALVAALKDQGKLDNTIIFFLSDNGGDKTEHINGMIGNSGKPWSVMNYVPLYTKKGDIIVSGDYPGVHLGPENTYGGYGLKWANLSNTPFKKFKTYMHEGGIATPFIVHWPKGIRAKNELRRQPAHIIDIMATSLELAETDYPTSFNNNEIKPLDGKSLLPIIYKDEKIRDTLFWEHQGNKAVRLGDWKLVSNLEKGEWELYNLKDDRTETNDLANIYSEKVIKLERIYNNWALKSNVLPWEDMKILVVAGDKSPLTRTRAEADEAYKEVQKYLNNGKNSID</sequence>
<dbReference type="AlphaFoldDB" id="A0A1X7IGK7"/>
<evidence type="ECO:0000256" key="4">
    <source>
        <dbReference type="ARBA" id="ARBA00022837"/>
    </source>
</evidence>
<dbReference type="Pfam" id="PF00884">
    <property type="entry name" value="Sulfatase"/>
    <property type="match status" value="1"/>
</dbReference>
<protein>
    <submittedName>
        <fullName evidence="6">Arylsulfatase</fullName>
    </submittedName>
</protein>
<accession>A0A1X7IGK7</accession>
<dbReference type="PROSITE" id="PS51257">
    <property type="entry name" value="PROKAR_LIPOPROTEIN"/>
    <property type="match status" value="1"/>
</dbReference>
<dbReference type="GO" id="GO:0046872">
    <property type="term" value="F:metal ion binding"/>
    <property type="evidence" value="ECO:0007669"/>
    <property type="project" value="UniProtKB-KW"/>
</dbReference>
<keyword evidence="3" id="KW-0378">Hydrolase</keyword>
<evidence type="ECO:0000256" key="3">
    <source>
        <dbReference type="ARBA" id="ARBA00022801"/>
    </source>
</evidence>
<keyword evidence="7" id="KW-1185">Reference proteome</keyword>
<dbReference type="InterPro" id="IPR050738">
    <property type="entry name" value="Sulfatase"/>
</dbReference>